<organism evidence="1 2">
    <name type="scientific">Araneus ventricosus</name>
    <name type="common">Orbweaver spider</name>
    <name type="synonym">Epeira ventricosa</name>
    <dbReference type="NCBI Taxonomy" id="182803"/>
    <lineage>
        <taxon>Eukaryota</taxon>
        <taxon>Metazoa</taxon>
        <taxon>Ecdysozoa</taxon>
        <taxon>Arthropoda</taxon>
        <taxon>Chelicerata</taxon>
        <taxon>Arachnida</taxon>
        <taxon>Araneae</taxon>
        <taxon>Araneomorphae</taxon>
        <taxon>Entelegynae</taxon>
        <taxon>Araneoidea</taxon>
        <taxon>Araneidae</taxon>
        <taxon>Araneus</taxon>
    </lineage>
</organism>
<dbReference type="InterPro" id="IPR052709">
    <property type="entry name" value="Transposase-MT_Hybrid"/>
</dbReference>
<protein>
    <submittedName>
        <fullName evidence="1">Uncharacterized protein</fullName>
    </submittedName>
</protein>
<gene>
    <name evidence="1" type="ORF">AVEN_109316_1</name>
</gene>
<name>A0A4Y2D2I9_ARAVE</name>
<keyword evidence="2" id="KW-1185">Reference proteome</keyword>
<dbReference type="OrthoDB" id="6432034at2759"/>
<accession>A0A4Y2D2I9</accession>
<proteinExistence type="predicted"/>
<dbReference type="AlphaFoldDB" id="A0A4Y2D2I9"/>
<dbReference type="InterPro" id="IPR036397">
    <property type="entry name" value="RNaseH_sf"/>
</dbReference>
<dbReference type="EMBL" id="BGPR01000287">
    <property type="protein sequence ID" value="GBM10519.1"/>
    <property type="molecule type" value="Genomic_DNA"/>
</dbReference>
<dbReference type="PANTHER" id="PTHR46060">
    <property type="entry name" value="MARINER MOS1 TRANSPOSASE-LIKE PROTEIN"/>
    <property type="match status" value="1"/>
</dbReference>
<dbReference type="GO" id="GO:0003676">
    <property type="term" value="F:nucleic acid binding"/>
    <property type="evidence" value="ECO:0007669"/>
    <property type="project" value="InterPro"/>
</dbReference>
<dbReference type="PANTHER" id="PTHR46060:SF1">
    <property type="entry name" value="MARINER MOS1 TRANSPOSASE-LIKE PROTEIN"/>
    <property type="match status" value="1"/>
</dbReference>
<dbReference type="Proteomes" id="UP000499080">
    <property type="component" value="Unassembled WGS sequence"/>
</dbReference>
<evidence type="ECO:0000313" key="1">
    <source>
        <dbReference type="EMBL" id="GBM10519.1"/>
    </source>
</evidence>
<comment type="caution">
    <text evidence="1">The sequence shown here is derived from an EMBL/GenBank/DDBJ whole genome shotgun (WGS) entry which is preliminary data.</text>
</comment>
<reference evidence="1 2" key="1">
    <citation type="journal article" date="2019" name="Sci. Rep.">
        <title>Orb-weaving spider Araneus ventricosus genome elucidates the spidroin gene catalogue.</title>
        <authorList>
            <person name="Kono N."/>
            <person name="Nakamura H."/>
            <person name="Ohtoshi R."/>
            <person name="Moran D.A.P."/>
            <person name="Shinohara A."/>
            <person name="Yoshida Y."/>
            <person name="Fujiwara M."/>
            <person name="Mori M."/>
            <person name="Tomita M."/>
            <person name="Arakawa K."/>
        </authorList>
    </citation>
    <scope>NUCLEOTIDE SEQUENCE [LARGE SCALE GENOMIC DNA]</scope>
</reference>
<sequence>MQPIIVTRCGRQGLLGLRFELRPHLQSFCFQDIVLVDETDKNSLGLNMGYKVYAEALTNQTFYLFGPLKQHLGGKHFSDDNDVQSEVLLWMRQQHKEFYAAGVGALIKRWDKRINIGGDYVEK</sequence>
<evidence type="ECO:0000313" key="2">
    <source>
        <dbReference type="Proteomes" id="UP000499080"/>
    </source>
</evidence>
<dbReference type="Gene3D" id="3.30.420.10">
    <property type="entry name" value="Ribonuclease H-like superfamily/Ribonuclease H"/>
    <property type="match status" value="1"/>
</dbReference>